<dbReference type="AlphaFoldDB" id="A0A7V7PS37"/>
<evidence type="ECO:0000313" key="1">
    <source>
        <dbReference type="EMBL" id="KAB0681883.1"/>
    </source>
</evidence>
<dbReference type="InterPro" id="IPR016545">
    <property type="entry name" value="UCP009120_prtse"/>
</dbReference>
<dbReference type="InterPro" id="IPR029055">
    <property type="entry name" value="Ntn_hydrolases_N"/>
</dbReference>
<accession>A0A7V7PS37</accession>
<dbReference type="Gene3D" id="3.60.20.10">
    <property type="entry name" value="Glutamine Phosphoribosylpyrophosphate, subunit 1, domain 1"/>
    <property type="match status" value="1"/>
</dbReference>
<sequence length="251" mass="27967">MTYCVGLLVDRGLVFMSDTRTNAGVDNISVVSKMHTFEVPGERFLCLLSAGNLATTQSTISLLKQREVEPDKRKPPILSQPSMFATAKLVGDTLKEVIARSKPTGSESSEPRFTGSFILGGQIKGGRPRLFMVYPEGNFIEAGADNPFFQIGEHKYGRPIIIRTYDPKMELADVAKLLVVSFDSTIRSNLSVGLPIDMQFYEAGHLTAGYRHRFDHRDAYYRQVSEGWSEALKTAFDRLPPFEFTSTERAG</sequence>
<protein>
    <submittedName>
        <fullName evidence="1">Peptidase</fullName>
    </submittedName>
</protein>
<name>A0A7V7PS37_9HYPH</name>
<dbReference type="SUPFAM" id="SSF56235">
    <property type="entry name" value="N-terminal nucleophile aminohydrolases (Ntn hydrolases)"/>
    <property type="match status" value="1"/>
</dbReference>
<comment type="caution">
    <text evidence="1">The sequence shown here is derived from an EMBL/GenBank/DDBJ whole genome shotgun (WGS) entry which is preliminary data.</text>
</comment>
<evidence type="ECO:0000313" key="2">
    <source>
        <dbReference type="Proteomes" id="UP000432089"/>
    </source>
</evidence>
<reference evidence="1 2" key="1">
    <citation type="submission" date="2019-09" db="EMBL/GenBank/DDBJ databases">
        <title>YIM 132180 draft genome.</title>
        <authorList>
            <person name="Zhang K."/>
        </authorList>
    </citation>
    <scope>NUCLEOTIDE SEQUENCE [LARGE SCALE GENOMIC DNA]</scope>
    <source>
        <strain evidence="1 2">YIM 132180</strain>
    </source>
</reference>
<dbReference type="Proteomes" id="UP000432089">
    <property type="component" value="Unassembled WGS sequence"/>
</dbReference>
<dbReference type="EMBL" id="VZDO01000002">
    <property type="protein sequence ID" value="KAB0681883.1"/>
    <property type="molecule type" value="Genomic_DNA"/>
</dbReference>
<keyword evidence="2" id="KW-1185">Reference proteome</keyword>
<proteinExistence type="predicted"/>
<organism evidence="1 2">
    <name type="scientific">Plantimonas leprariae</name>
    <dbReference type="NCBI Taxonomy" id="2615207"/>
    <lineage>
        <taxon>Bacteria</taxon>
        <taxon>Pseudomonadati</taxon>
        <taxon>Pseudomonadota</taxon>
        <taxon>Alphaproteobacteria</taxon>
        <taxon>Hyphomicrobiales</taxon>
        <taxon>Aurantimonadaceae</taxon>
        <taxon>Plantimonas</taxon>
    </lineage>
</organism>
<dbReference type="RefSeq" id="WP_150968143.1">
    <property type="nucleotide sequence ID" value="NZ_VZDO01000002.1"/>
</dbReference>
<dbReference type="PIRSF" id="PIRSF009120">
    <property type="entry name" value="UCP009120_prtse"/>
    <property type="match status" value="1"/>
</dbReference>
<gene>
    <name evidence="1" type="ORF">F6X38_03425</name>
</gene>